<dbReference type="STRING" id="2015173.A0A026W4K8"/>
<feature type="compositionally biased region" description="Basic and acidic residues" evidence="1">
    <location>
        <begin position="210"/>
        <end position="220"/>
    </location>
</feature>
<name>A0A026W4K8_OOCBI</name>
<feature type="compositionally biased region" description="Polar residues" evidence="1">
    <location>
        <begin position="614"/>
        <end position="625"/>
    </location>
</feature>
<feature type="region of interest" description="Disordered" evidence="1">
    <location>
        <begin position="498"/>
        <end position="519"/>
    </location>
</feature>
<dbReference type="EMBL" id="KK107488">
    <property type="protein sequence ID" value="EZA49979.1"/>
    <property type="molecule type" value="Genomic_DNA"/>
</dbReference>
<dbReference type="InterPro" id="IPR013087">
    <property type="entry name" value="Znf_C2H2_type"/>
</dbReference>
<evidence type="ECO:0000259" key="2">
    <source>
        <dbReference type="PROSITE" id="PS00028"/>
    </source>
</evidence>
<feature type="compositionally biased region" description="Basic and acidic residues" evidence="1">
    <location>
        <begin position="227"/>
        <end position="238"/>
    </location>
</feature>
<feature type="region of interest" description="Disordered" evidence="1">
    <location>
        <begin position="333"/>
        <end position="354"/>
    </location>
</feature>
<organism evidence="3 4">
    <name type="scientific">Ooceraea biroi</name>
    <name type="common">Clonal raider ant</name>
    <name type="synonym">Cerapachys biroi</name>
    <dbReference type="NCBI Taxonomy" id="2015173"/>
    <lineage>
        <taxon>Eukaryota</taxon>
        <taxon>Metazoa</taxon>
        <taxon>Ecdysozoa</taxon>
        <taxon>Arthropoda</taxon>
        <taxon>Hexapoda</taxon>
        <taxon>Insecta</taxon>
        <taxon>Pterygota</taxon>
        <taxon>Neoptera</taxon>
        <taxon>Endopterygota</taxon>
        <taxon>Hymenoptera</taxon>
        <taxon>Apocrita</taxon>
        <taxon>Aculeata</taxon>
        <taxon>Formicoidea</taxon>
        <taxon>Formicidae</taxon>
        <taxon>Dorylinae</taxon>
        <taxon>Ooceraea</taxon>
    </lineage>
</organism>
<feature type="compositionally biased region" description="Basic and acidic residues" evidence="1">
    <location>
        <begin position="334"/>
        <end position="347"/>
    </location>
</feature>
<gene>
    <name evidence="3" type="ORF">X777_11467</name>
</gene>
<dbReference type="Proteomes" id="UP000053097">
    <property type="component" value="Unassembled WGS sequence"/>
</dbReference>
<keyword evidence="4" id="KW-1185">Reference proteome</keyword>
<dbReference type="OrthoDB" id="29058at2759"/>
<dbReference type="OMA" id="TQVFHQG"/>
<proteinExistence type="predicted"/>
<evidence type="ECO:0000313" key="3">
    <source>
        <dbReference type="EMBL" id="EZA49979.1"/>
    </source>
</evidence>
<reference evidence="3 4" key="1">
    <citation type="journal article" date="2014" name="Curr. Biol.">
        <title>The genome of the clonal raider ant Cerapachys biroi.</title>
        <authorList>
            <person name="Oxley P.R."/>
            <person name="Ji L."/>
            <person name="Fetter-Pruneda I."/>
            <person name="McKenzie S.K."/>
            <person name="Li C."/>
            <person name="Hu H."/>
            <person name="Zhang G."/>
            <person name="Kronauer D.J."/>
        </authorList>
    </citation>
    <scope>NUCLEOTIDE SEQUENCE [LARGE SCALE GENOMIC DNA]</scope>
</reference>
<evidence type="ECO:0000256" key="1">
    <source>
        <dbReference type="SAM" id="MobiDB-lite"/>
    </source>
</evidence>
<feature type="region of interest" description="Disordered" evidence="1">
    <location>
        <begin position="210"/>
        <end position="238"/>
    </location>
</feature>
<evidence type="ECO:0000313" key="4">
    <source>
        <dbReference type="Proteomes" id="UP000053097"/>
    </source>
</evidence>
<dbReference type="PROSITE" id="PS00028">
    <property type="entry name" value="ZINC_FINGER_C2H2_1"/>
    <property type="match status" value="1"/>
</dbReference>
<dbReference type="AlphaFoldDB" id="A0A026W4K8"/>
<accession>A0A026W4K8</accession>
<feature type="region of interest" description="Disordered" evidence="1">
    <location>
        <begin position="598"/>
        <end position="625"/>
    </location>
</feature>
<protein>
    <recommendedName>
        <fullName evidence="2">C2H2-type domain-containing protein</fullName>
    </recommendedName>
</protein>
<sequence length="625" mass="69536">MIAFKNAADKNCRICKKTFCCAKCRDRHVNEVHPGLNGSCFLCASKALPMRPFESEKLDLRNEQLLCHIINKHLPLHCHLCGDTFESGEDFKSFGACKWWSRHCLTSPVGSGYLEKLKLCSMSDSNYNDKFYTPCEVQRKTSTPMFAGQKVDVEYQTPCIPDFSLKTPQTNSSSIVQCSGTAKTQNESRNSEARSTDFFSFSTHVANEDTPFKASEDDQFPRSNSGRKLDIKEEKDETADKAATVSEGRILSPVDMDLTSVEGGIPRDSPQLDPICEEPDETPEIVKVRFSDEHKILPEFEKRMESCVKNEACTLEKSLQNYQNNLHVEMIQDNEVKKNEKEKENRNSEPNSVTMNQQGTRVLMMVLVENNSGGLDGDLMPLINSGLKKLQEQMTSANYSTPDTIESSGTNKVRRQSVTKMQMTVSTVESYSVNNTTTAAVATDCQEIVPSTSLSVQNTDERNGGFLSSFSQAVKYVLRSFSGLNDPLNNNNASNVVQQQKNMKKSTSTPELSGGGSSLTNLVANGVQIRSGKRARDVTEAPSKWDSSSLAVEGRSPLAKRHRPWYTMIKGRKPLDRMRNNRATSSRGVSTETQIFSQGSLTVGDTVLPLPTRAHQSPTQTEQRE</sequence>
<feature type="domain" description="C2H2-type" evidence="2">
    <location>
        <begin position="12"/>
        <end position="33"/>
    </location>
</feature>